<organism evidence="5 6">
    <name type="scientific">Pseudoalteromonas fenneropenaei</name>
    <dbReference type="NCBI Taxonomy" id="1737459"/>
    <lineage>
        <taxon>Bacteria</taxon>
        <taxon>Pseudomonadati</taxon>
        <taxon>Pseudomonadota</taxon>
        <taxon>Gammaproteobacteria</taxon>
        <taxon>Alteromonadales</taxon>
        <taxon>Pseudoalteromonadaceae</taxon>
        <taxon>Pseudoalteromonas</taxon>
    </lineage>
</organism>
<dbReference type="PANTHER" id="PTHR30005">
    <property type="entry name" value="EXOPOLYPHOSPHATASE"/>
    <property type="match status" value="1"/>
</dbReference>
<keyword evidence="2" id="KW-1133">Transmembrane helix</keyword>
<dbReference type="Proteomes" id="UP001595453">
    <property type="component" value="Unassembled WGS sequence"/>
</dbReference>
<proteinExistence type="predicted"/>
<dbReference type="Gene3D" id="3.30.420.40">
    <property type="match status" value="1"/>
</dbReference>
<dbReference type="SUPFAM" id="SSF53067">
    <property type="entry name" value="Actin-like ATPase domain"/>
    <property type="match status" value="2"/>
</dbReference>
<keyword evidence="2" id="KW-0472">Membrane</keyword>
<evidence type="ECO:0000256" key="1">
    <source>
        <dbReference type="ARBA" id="ARBA00022801"/>
    </source>
</evidence>
<accession>A0ABV7CLQ8</accession>
<dbReference type="Pfam" id="PF21447">
    <property type="entry name" value="Ppx-GppA_III"/>
    <property type="match status" value="1"/>
</dbReference>
<name>A0ABV7CLQ8_9GAMM</name>
<dbReference type="PIRSF" id="PIRSF001267">
    <property type="entry name" value="Pyrophosphatase_GppA_Ppx"/>
    <property type="match status" value="1"/>
</dbReference>
<dbReference type="SUPFAM" id="SSF109604">
    <property type="entry name" value="HD-domain/PDEase-like"/>
    <property type="match status" value="1"/>
</dbReference>
<keyword evidence="6" id="KW-1185">Reference proteome</keyword>
<dbReference type="InterPro" id="IPR030673">
    <property type="entry name" value="PyroPPase_GppA_Ppx"/>
</dbReference>
<keyword evidence="1" id="KW-0378">Hydrolase</keyword>
<dbReference type="InterPro" id="IPR043129">
    <property type="entry name" value="ATPase_NBD"/>
</dbReference>
<sequence length="494" mass="55472">MSDYPAIAAVDLGSNSFHLVVAREVDGQLQLLHREKQRVFLAAGLDENDNLSLEAIERAVAILNQFAATLQGFPAENVKVVATYTLRKTRNIQQFLNLAAKVFPYRIEVISGQEEARLIYQGVARNLHDTHHRLVVDVGGGSTELIIGKHQQHALLSSRNIGCVTLSQRYFQDGRISDKRFSKAEIAAEQELESIAAKYCQHGWQVCYGTSGTVKAISLVCQALWQDPTITLERLLAIKAQLVEAKLLSGVELKGLVAERVATLPGGLAVLIAVFRQLRMSEMHYCDFALREGLLHDMQQSFHAVDIRANTINTLSERYAVDKAHAEQVCMSLETLFNQVSSTWALQRSDLKLLKWAAQLHEVGLSINSSALHKHSAYIVSNTQLPGFTQEQQQILSGLIRFYRKKIKVSEIPFFLGITAIHFYRLLMLFRFAVLLNQKRQAELQPSCTLTAAEHSLHVSFQSPEWLAEHSLFAADLAREQDYWLSVNLSFSYS</sequence>
<evidence type="ECO:0000259" key="3">
    <source>
        <dbReference type="Pfam" id="PF02541"/>
    </source>
</evidence>
<keyword evidence="2" id="KW-0812">Transmembrane</keyword>
<evidence type="ECO:0000313" key="6">
    <source>
        <dbReference type="Proteomes" id="UP001595453"/>
    </source>
</evidence>
<dbReference type="Gene3D" id="1.10.3210.10">
    <property type="entry name" value="Hypothetical protein af1432"/>
    <property type="match status" value="1"/>
</dbReference>
<evidence type="ECO:0000313" key="5">
    <source>
        <dbReference type="EMBL" id="MFC3033553.1"/>
    </source>
</evidence>
<gene>
    <name evidence="5" type="ORF">ACFOEE_13580</name>
</gene>
<feature type="domain" description="Ppx/GppA phosphatase N-terminal" evidence="3">
    <location>
        <begin position="20"/>
        <end position="301"/>
    </location>
</feature>
<evidence type="ECO:0000259" key="4">
    <source>
        <dbReference type="Pfam" id="PF21447"/>
    </source>
</evidence>
<comment type="caution">
    <text evidence="5">The sequence shown here is derived from an EMBL/GenBank/DDBJ whole genome shotgun (WGS) entry which is preliminary data.</text>
</comment>
<protein>
    <submittedName>
        <fullName evidence="5">Exopolyphosphatase</fullName>
    </submittedName>
</protein>
<dbReference type="RefSeq" id="WP_377125146.1">
    <property type="nucleotide sequence ID" value="NZ_JBHRSD010000023.1"/>
</dbReference>
<dbReference type="EMBL" id="JBHRSD010000023">
    <property type="protein sequence ID" value="MFC3033553.1"/>
    <property type="molecule type" value="Genomic_DNA"/>
</dbReference>
<dbReference type="Pfam" id="PF02541">
    <property type="entry name" value="Ppx-GppA"/>
    <property type="match status" value="1"/>
</dbReference>
<dbReference type="Gene3D" id="3.30.420.150">
    <property type="entry name" value="Exopolyphosphatase. Domain 2"/>
    <property type="match status" value="1"/>
</dbReference>
<evidence type="ECO:0000256" key="2">
    <source>
        <dbReference type="SAM" id="Phobius"/>
    </source>
</evidence>
<dbReference type="InterPro" id="IPR048950">
    <property type="entry name" value="Ppx_GppA_C"/>
</dbReference>
<dbReference type="PANTHER" id="PTHR30005:SF14">
    <property type="entry name" value="EXOPOLYPHOSPHATASE"/>
    <property type="match status" value="1"/>
</dbReference>
<feature type="domain" description="Ppx/GppA phosphatase C-terminal" evidence="4">
    <location>
        <begin position="307"/>
        <end position="481"/>
    </location>
</feature>
<feature type="transmembrane region" description="Helical" evidence="2">
    <location>
        <begin position="414"/>
        <end position="436"/>
    </location>
</feature>
<dbReference type="CDD" id="cd24053">
    <property type="entry name" value="ASKHA_NBD_EcPPX-GppA-like"/>
    <property type="match status" value="1"/>
</dbReference>
<dbReference type="InterPro" id="IPR003695">
    <property type="entry name" value="Ppx_GppA_N"/>
</dbReference>
<reference evidence="6" key="1">
    <citation type="journal article" date="2019" name="Int. J. Syst. Evol. Microbiol.">
        <title>The Global Catalogue of Microorganisms (GCM) 10K type strain sequencing project: providing services to taxonomists for standard genome sequencing and annotation.</title>
        <authorList>
            <consortium name="The Broad Institute Genomics Platform"/>
            <consortium name="The Broad Institute Genome Sequencing Center for Infectious Disease"/>
            <person name="Wu L."/>
            <person name="Ma J."/>
        </authorList>
    </citation>
    <scope>NUCLEOTIDE SEQUENCE [LARGE SCALE GENOMIC DNA]</scope>
    <source>
        <strain evidence="6">KCTC 42730</strain>
    </source>
</reference>
<dbReference type="InterPro" id="IPR050273">
    <property type="entry name" value="GppA/Ppx_hydrolase"/>
</dbReference>